<dbReference type="PANTHER" id="PTHR31792:SF6">
    <property type="entry name" value="VACUOLAR ATPASE ASSEMBLY INTEGRAL MEMBRANE PROTEIN VMA21 HOMOLOG"/>
    <property type="match status" value="1"/>
</dbReference>
<evidence type="ECO:0000256" key="4">
    <source>
        <dbReference type="ARBA" id="ARBA00023136"/>
    </source>
</evidence>
<dbReference type="PANTHER" id="PTHR31792">
    <property type="entry name" value="VACUOLAR ATPASE ASSEMBLY INTEGRAL MEMBRANE PROTEIN VMA21"/>
    <property type="match status" value="1"/>
</dbReference>
<feature type="transmembrane region" description="Helical" evidence="6">
    <location>
        <begin position="54"/>
        <end position="73"/>
    </location>
</feature>
<sequence length="89" mass="10073">MSDTKKHDSIDFGIFRTVLFYCVTIIVLPVMTFFITKIVIFNTILNVNTVTSNVMSAVAAVLALHLALGLFIYRAYFEADKKKHVTKQD</sequence>
<keyword evidence="2" id="KW-0256">Endoplasmic reticulum</keyword>
<dbReference type="EMBL" id="GIIL01000199">
    <property type="protein sequence ID" value="NOV43925.1"/>
    <property type="molecule type" value="Transcribed_RNA"/>
</dbReference>
<protein>
    <submittedName>
        <fullName evidence="7">Putative vacuolar atpase assembly integral membrane protein vma21</fullName>
    </submittedName>
</protein>
<proteinExistence type="predicted"/>
<keyword evidence="4 6" id="KW-0472">Membrane</keyword>
<evidence type="ECO:0000256" key="2">
    <source>
        <dbReference type="ARBA" id="ARBA00022824"/>
    </source>
</evidence>
<evidence type="ECO:0000313" key="7">
    <source>
        <dbReference type="EMBL" id="NOV43925.1"/>
    </source>
</evidence>
<dbReference type="Pfam" id="PF09446">
    <property type="entry name" value="VMA21"/>
    <property type="match status" value="1"/>
</dbReference>
<name>A0A6M2DCK3_XENCH</name>
<accession>A0A6M2DCK3</accession>
<evidence type="ECO:0000256" key="3">
    <source>
        <dbReference type="ARBA" id="ARBA00022989"/>
    </source>
</evidence>
<dbReference type="GO" id="GO:0031410">
    <property type="term" value="C:cytoplasmic vesicle"/>
    <property type="evidence" value="ECO:0007669"/>
    <property type="project" value="UniProtKB-KW"/>
</dbReference>
<dbReference type="InterPro" id="IPR019013">
    <property type="entry name" value="Vma21"/>
</dbReference>
<dbReference type="GO" id="GO:0070072">
    <property type="term" value="P:vacuolar proton-transporting V-type ATPase complex assembly"/>
    <property type="evidence" value="ECO:0007669"/>
    <property type="project" value="InterPro"/>
</dbReference>
<evidence type="ECO:0000256" key="6">
    <source>
        <dbReference type="SAM" id="Phobius"/>
    </source>
</evidence>
<keyword evidence="1 6" id="KW-0812">Transmembrane</keyword>
<reference evidence="7" key="1">
    <citation type="submission" date="2020-03" db="EMBL/GenBank/DDBJ databases">
        <title>Transcriptomic Profiling of the Digestive Tract of the Rat Flea, Xenopsylla cheopis, Following Blood Feeding and Infection with Yersinia pestis.</title>
        <authorList>
            <person name="Bland D.M."/>
            <person name="Martens C.A."/>
            <person name="Virtaneva K."/>
            <person name="Kanakabandi K."/>
            <person name="Long D."/>
            <person name="Rosenke R."/>
            <person name="Saturday G.A."/>
            <person name="Hoyt F.H."/>
            <person name="Bruno D.P."/>
            <person name="Ribeiro J.M.C."/>
            <person name="Hinnebusch J."/>
        </authorList>
    </citation>
    <scope>NUCLEOTIDE SEQUENCE</scope>
</reference>
<organism evidence="7">
    <name type="scientific">Xenopsylla cheopis</name>
    <name type="common">Oriental rat flea</name>
    <name type="synonym">Pulex cheopis</name>
    <dbReference type="NCBI Taxonomy" id="163159"/>
    <lineage>
        <taxon>Eukaryota</taxon>
        <taxon>Metazoa</taxon>
        <taxon>Ecdysozoa</taxon>
        <taxon>Arthropoda</taxon>
        <taxon>Hexapoda</taxon>
        <taxon>Insecta</taxon>
        <taxon>Pterygota</taxon>
        <taxon>Neoptera</taxon>
        <taxon>Endopterygota</taxon>
        <taxon>Siphonaptera</taxon>
        <taxon>Pulicidae</taxon>
        <taxon>Xenopsyllinae</taxon>
        <taxon>Xenopsylla</taxon>
    </lineage>
</organism>
<evidence type="ECO:0000256" key="5">
    <source>
        <dbReference type="ARBA" id="ARBA00023329"/>
    </source>
</evidence>
<keyword evidence="5" id="KW-0968">Cytoplasmic vesicle</keyword>
<feature type="transmembrane region" description="Helical" evidence="6">
    <location>
        <begin position="12"/>
        <end position="34"/>
    </location>
</feature>
<dbReference type="GO" id="GO:0005789">
    <property type="term" value="C:endoplasmic reticulum membrane"/>
    <property type="evidence" value="ECO:0007669"/>
    <property type="project" value="TreeGrafter"/>
</dbReference>
<dbReference type="AlphaFoldDB" id="A0A6M2DCK3"/>
<keyword evidence="3 6" id="KW-1133">Transmembrane helix</keyword>
<evidence type="ECO:0000256" key="1">
    <source>
        <dbReference type="ARBA" id="ARBA00022692"/>
    </source>
</evidence>